<dbReference type="EMBL" id="VJVV01000002">
    <property type="protein sequence ID" value="TRO83132.1"/>
    <property type="molecule type" value="Genomic_DNA"/>
</dbReference>
<dbReference type="AlphaFoldDB" id="A0A550JIU0"/>
<evidence type="ECO:0000259" key="3">
    <source>
        <dbReference type="PROSITE" id="PS01031"/>
    </source>
</evidence>
<feature type="domain" description="SHSP" evidence="3">
    <location>
        <begin position="35"/>
        <end position="147"/>
    </location>
</feature>
<evidence type="ECO:0000256" key="2">
    <source>
        <dbReference type="RuleBase" id="RU003616"/>
    </source>
</evidence>
<sequence length="147" mass="17351">MVMTRWSPWPELRSMQERMERLLEMSRERSAGEPFEQGRWQPAADVYEDEREVVIKVDLPEVDQEDIDVRIEEGTLIVQGVRRLEQEERQSRYQRIEREHGPFKRVFALPASVDPDRTVARCDRGVLKIVLPKKPDVQPRQIEISLG</sequence>
<dbReference type="Pfam" id="PF00011">
    <property type="entry name" value="HSP20"/>
    <property type="match status" value="1"/>
</dbReference>
<protein>
    <submittedName>
        <fullName evidence="4">Hsp20/alpha crystallin family protein</fullName>
    </submittedName>
</protein>
<gene>
    <name evidence="4" type="ORF">FL622_03345</name>
</gene>
<dbReference type="Proteomes" id="UP000317155">
    <property type="component" value="Unassembled WGS sequence"/>
</dbReference>
<dbReference type="PANTHER" id="PTHR11527">
    <property type="entry name" value="HEAT-SHOCK PROTEIN 20 FAMILY MEMBER"/>
    <property type="match status" value="1"/>
</dbReference>
<dbReference type="InterPro" id="IPR002068">
    <property type="entry name" value="A-crystallin/Hsp20_dom"/>
</dbReference>
<comment type="caution">
    <text evidence="4">The sequence shown here is derived from an EMBL/GenBank/DDBJ whole genome shotgun (WGS) entry which is preliminary data.</text>
</comment>
<dbReference type="Gene3D" id="2.60.40.790">
    <property type="match status" value="1"/>
</dbReference>
<organism evidence="4 5">
    <name type="scientific">Trichloromonas acetexigens</name>
    <dbReference type="NCBI Taxonomy" id="38815"/>
    <lineage>
        <taxon>Bacteria</taxon>
        <taxon>Pseudomonadati</taxon>
        <taxon>Thermodesulfobacteriota</taxon>
        <taxon>Desulfuromonadia</taxon>
        <taxon>Desulfuromonadales</taxon>
        <taxon>Trichloromonadaceae</taxon>
        <taxon>Trichloromonas</taxon>
    </lineage>
</organism>
<dbReference type="InterPro" id="IPR008978">
    <property type="entry name" value="HSP20-like_chaperone"/>
</dbReference>
<keyword evidence="5" id="KW-1185">Reference proteome</keyword>
<evidence type="ECO:0000313" key="5">
    <source>
        <dbReference type="Proteomes" id="UP000317155"/>
    </source>
</evidence>
<name>A0A550JIU0_9BACT</name>
<comment type="similarity">
    <text evidence="1 2">Belongs to the small heat shock protein (HSP20) family.</text>
</comment>
<dbReference type="RefSeq" id="WP_092055652.1">
    <property type="nucleotide sequence ID" value="NZ_FOJJ01000012.1"/>
</dbReference>
<evidence type="ECO:0000313" key="4">
    <source>
        <dbReference type="EMBL" id="TRO83132.1"/>
    </source>
</evidence>
<dbReference type="OrthoDB" id="9811615at2"/>
<dbReference type="InterPro" id="IPR031107">
    <property type="entry name" value="Small_HSP"/>
</dbReference>
<proteinExistence type="inferred from homology"/>
<dbReference type="CDD" id="cd06464">
    <property type="entry name" value="ACD_sHsps-like"/>
    <property type="match status" value="1"/>
</dbReference>
<evidence type="ECO:0000256" key="1">
    <source>
        <dbReference type="PROSITE-ProRule" id="PRU00285"/>
    </source>
</evidence>
<dbReference type="SUPFAM" id="SSF49764">
    <property type="entry name" value="HSP20-like chaperones"/>
    <property type="match status" value="1"/>
</dbReference>
<accession>A0A550JIU0</accession>
<reference evidence="4 5" key="1">
    <citation type="submission" date="2019-07" db="EMBL/GenBank/DDBJ databases">
        <title>Insights of Desulfuromonas acetexigens electromicrobiology.</title>
        <authorList>
            <person name="Katuri K."/>
            <person name="Sapireddy V."/>
            <person name="Shaw D.R."/>
            <person name="Saikaly P."/>
        </authorList>
    </citation>
    <scope>NUCLEOTIDE SEQUENCE [LARGE SCALE GENOMIC DNA]</scope>
    <source>
        <strain evidence="4 5">2873</strain>
    </source>
</reference>
<dbReference type="PROSITE" id="PS01031">
    <property type="entry name" value="SHSP"/>
    <property type="match status" value="1"/>
</dbReference>